<dbReference type="PANTHER" id="PTHR33064">
    <property type="entry name" value="POL PROTEIN"/>
    <property type="match status" value="1"/>
</dbReference>
<dbReference type="PROSITE" id="PS50878">
    <property type="entry name" value="RT_POL"/>
    <property type="match status" value="1"/>
</dbReference>
<evidence type="ECO:0000313" key="2">
    <source>
        <dbReference type="EMBL" id="JAI44876.1"/>
    </source>
</evidence>
<dbReference type="InterPro" id="IPR051320">
    <property type="entry name" value="Viral_Replic_Matur_Polypro"/>
</dbReference>
<dbReference type="InterPro" id="IPR043502">
    <property type="entry name" value="DNA/RNA_pol_sf"/>
</dbReference>
<sequence length="127" mass="14781">MEENDQKKTAFSTPTGHYEIIRISFGLKNSPSTFQRLINAVLREYINKICVVYLDDMFIFSTSIEEHMNSIKQIFLKLRKHNLKIQVDKSNFFCKETQYLGHTLTSKGIKINSTKVEAIQKLNIPHT</sequence>
<dbReference type="FunFam" id="3.30.70.270:FF:000003">
    <property type="entry name" value="Transposon Ty3-G Gag-Pol polyprotein"/>
    <property type="match status" value="1"/>
</dbReference>
<proteinExistence type="predicted"/>
<evidence type="ECO:0000259" key="1">
    <source>
        <dbReference type="PROSITE" id="PS50878"/>
    </source>
</evidence>
<dbReference type="GO" id="GO:0071897">
    <property type="term" value="P:DNA biosynthetic process"/>
    <property type="evidence" value="ECO:0007669"/>
    <property type="project" value="UniProtKB-ARBA"/>
</dbReference>
<gene>
    <name evidence="2" type="primary">pol_505</name>
    <name evidence="2" type="ORF">c3_g2_i1</name>
</gene>
<dbReference type="InterPro" id="IPR000477">
    <property type="entry name" value="RT_dom"/>
</dbReference>
<dbReference type="Pfam" id="PF00078">
    <property type="entry name" value="RVT_1"/>
    <property type="match status" value="1"/>
</dbReference>
<dbReference type="CDD" id="cd01647">
    <property type="entry name" value="RT_LTR"/>
    <property type="match status" value="1"/>
</dbReference>
<dbReference type="SUPFAM" id="SSF56672">
    <property type="entry name" value="DNA/RNA polymerases"/>
    <property type="match status" value="1"/>
</dbReference>
<dbReference type="Gene3D" id="3.30.70.270">
    <property type="match status" value="1"/>
</dbReference>
<accession>A0A0K8W1B3</accession>
<dbReference type="EMBL" id="GDHF01007438">
    <property type="protein sequence ID" value="JAI44876.1"/>
    <property type="molecule type" value="Transcribed_RNA"/>
</dbReference>
<protein>
    <submittedName>
        <fullName evidence="2">Retrovirus-related Pol polyprotein from transposon 17.6</fullName>
    </submittedName>
</protein>
<organism evidence="2">
    <name type="scientific">Bactrocera latifrons</name>
    <name type="common">Malaysian fruit fly</name>
    <name type="synonym">Chaetodacus latifrons</name>
    <dbReference type="NCBI Taxonomy" id="174628"/>
    <lineage>
        <taxon>Eukaryota</taxon>
        <taxon>Metazoa</taxon>
        <taxon>Ecdysozoa</taxon>
        <taxon>Arthropoda</taxon>
        <taxon>Hexapoda</taxon>
        <taxon>Insecta</taxon>
        <taxon>Pterygota</taxon>
        <taxon>Neoptera</taxon>
        <taxon>Endopterygota</taxon>
        <taxon>Diptera</taxon>
        <taxon>Brachycera</taxon>
        <taxon>Muscomorpha</taxon>
        <taxon>Tephritoidea</taxon>
        <taxon>Tephritidae</taxon>
        <taxon>Bactrocera</taxon>
        <taxon>Bactrocera</taxon>
    </lineage>
</organism>
<feature type="domain" description="Reverse transcriptase" evidence="1">
    <location>
        <begin position="1"/>
        <end position="104"/>
    </location>
</feature>
<dbReference type="InterPro" id="IPR043128">
    <property type="entry name" value="Rev_trsase/Diguanyl_cyclase"/>
</dbReference>
<dbReference type="Gene3D" id="3.10.10.10">
    <property type="entry name" value="HIV Type 1 Reverse Transcriptase, subunit A, domain 1"/>
    <property type="match status" value="1"/>
</dbReference>
<reference evidence="2" key="1">
    <citation type="submission" date="2015-06" db="EMBL/GenBank/DDBJ databases">
        <authorList>
            <person name="Hoefler B.C."/>
            <person name="Straight P.D."/>
        </authorList>
    </citation>
    <scope>NUCLEOTIDE SEQUENCE</scope>
</reference>
<dbReference type="PANTHER" id="PTHR33064:SF37">
    <property type="entry name" value="RIBONUCLEASE H"/>
    <property type="match status" value="1"/>
</dbReference>
<dbReference type="AlphaFoldDB" id="A0A0K8W1B3"/>
<name>A0A0K8W1B3_BACLA</name>